<dbReference type="InterPro" id="IPR009057">
    <property type="entry name" value="Homeodomain-like_sf"/>
</dbReference>
<keyword evidence="1" id="KW-0238">DNA-binding</keyword>
<protein>
    <recommendedName>
        <fullName evidence="2">HTH tetR-type domain-containing protein</fullName>
    </recommendedName>
</protein>
<dbReference type="Gene3D" id="1.10.357.10">
    <property type="entry name" value="Tetracycline Repressor, domain 2"/>
    <property type="match status" value="1"/>
</dbReference>
<evidence type="ECO:0000313" key="4">
    <source>
        <dbReference type="Proteomes" id="UP000002949"/>
    </source>
</evidence>
<dbReference type="EMBL" id="AGSN01000064">
    <property type="protein sequence ID" value="EHH12902.1"/>
    <property type="molecule type" value="Genomic_DNA"/>
</dbReference>
<dbReference type="PATRIC" id="fig|1082933.3.peg.1216"/>
<evidence type="ECO:0000313" key="3">
    <source>
        <dbReference type="EMBL" id="EHH12902.1"/>
    </source>
</evidence>
<name>G6Y5S6_9HYPH</name>
<feature type="domain" description="HTH tetR-type" evidence="2">
    <location>
        <begin position="3"/>
        <end position="35"/>
    </location>
</feature>
<reference evidence="3 4" key="1">
    <citation type="journal article" date="2012" name="J. Bacteriol.">
        <title>Draft Genome Sequence of Plant Growth-Promoting Rhizobium Mesorhizobium amorphae, Isolated from Zinc-Lead Mine Tailings.</title>
        <authorList>
            <person name="Hao X."/>
            <person name="Lin Y."/>
            <person name="Johnstone L."/>
            <person name="Baltrus D.A."/>
            <person name="Miller S.J."/>
            <person name="Wei G."/>
            <person name="Rensing C."/>
        </authorList>
    </citation>
    <scope>NUCLEOTIDE SEQUENCE [LARGE SCALE GENOMIC DNA]</scope>
    <source>
        <strain evidence="3 4">CCNWGS0123</strain>
    </source>
</reference>
<keyword evidence="4" id="KW-1185">Reference proteome</keyword>
<sequence>MEDGVVRMNLADVAKEAGISKGGLLHYFASKNAVIRIRAPGFPAERADDIDA</sequence>
<evidence type="ECO:0000256" key="1">
    <source>
        <dbReference type="ARBA" id="ARBA00023125"/>
    </source>
</evidence>
<dbReference type="Proteomes" id="UP000002949">
    <property type="component" value="Unassembled WGS sequence"/>
</dbReference>
<dbReference type="InterPro" id="IPR001647">
    <property type="entry name" value="HTH_TetR"/>
</dbReference>
<dbReference type="Pfam" id="PF00440">
    <property type="entry name" value="TetR_N"/>
    <property type="match status" value="1"/>
</dbReference>
<gene>
    <name evidence="3" type="ORF">MEA186_06428</name>
</gene>
<proteinExistence type="predicted"/>
<dbReference type="AlphaFoldDB" id="G6Y5S6"/>
<organism evidence="3 4">
    <name type="scientific">Mesorhizobium amorphae CCNWGS0123</name>
    <dbReference type="NCBI Taxonomy" id="1082933"/>
    <lineage>
        <taxon>Bacteria</taxon>
        <taxon>Pseudomonadati</taxon>
        <taxon>Pseudomonadota</taxon>
        <taxon>Alphaproteobacteria</taxon>
        <taxon>Hyphomicrobiales</taxon>
        <taxon>Phyllobacteriaceae</taxon>
        <taxon>Mesorhizobium</taxon>
    </lineage>
</organism>
<evidence type="ECO:0000259" key="2">
    <source>
        <dbReference type="Pfam" id="PF00440"/>
    </source>
</evidence>
<accession>G6Y5S6</accession>
<dbReference type="SUPFAM" id="SSF46689">
    <property type="entry name" value="Homeodomain-like"/>
    <property type="match status" value="1"/>
</dbReference>
<dbReference type="GO" id="GO:0003677">
    <property type="term" value="F:DNA binding"/>
    <property type="evidence" value="ECO:0007669"/>
    <property type="project" value="UniProtKB-KW"/>
</dbReference>